<dbReference type="GeneID" id="31000239"/>
<name>A0A225BCA4_TALAT</name>
<dbReference type="AlphaFoldDB" id="A0A225BCA4"/>
<comment type="caution">
    <text evidence="2">The sequence shown here is derived from an EMBL/GenBank/DDBJ whole genome shotgun (WGS) entry which is preliminary data.</text>
</comment>
<dbReference type="InterPro" id="IPR011993">
    <property type="entry name" value="PH-like_dom_sf"/>
</dbReference>
<reference evidence="2 3" key="1">
    <citation type="submission" date="2015-06" db="EMBL/GenBank/DDBJ databases">
        <title>Talaromyces atroroseus IBT 11181 draft genome.</title>
        <authorList>
            <person name="Rasmussen K.B."/>
            <person name="Rasmussen S."/>
            <person name="Petersen B."/>
            <person name="Sicheritz-Ponten T."/>
            <person name="Mortensen U.H."/>
            <person name="Thrane U."/>
        </authorList>
    </citation>
    <scope>NUCLEOTIDE SEQUENCE [LARGE SCALE GENOMIC DNA]</scope>
    <source>
        <strain evidence="2 3">IBT 11181</strain>
    </source>
</reference>
<dbReference type="OrthoDB" id="6235964at2759"/>
<proteinExistence type="predicted"/>
<accession>A0A225BCA4</accession>
<dbReference type="InterPro" id="IPR029071">
    <property type="entry name" value="Ubiquitin-like_domsf"/>
</dbReference>
<feature type="compositionally biased region" description="Basic residues" evidence="1">
    <location>
        <begin position="734"/>
        <end position="751"/>
    </location>
</feature>
<feature type="compositionally biased region" description="Basic and acidic residues" evidence="1">
    <location>
        <begin position="174"/>
        <end position="186"/>
    </location>
</feature>
<sequence length="828" mass="89910">MGTQLETSSAVGTTTPKFSRYRSVRRAAAEEQKQCAGEGAPAKSPSASIARSMSRYRRQKPATATTTTTPEADHPPVPALPPSIQVPQPVATPNVSSASKFSGQAQDTRAVQKTRLNGTPNINKPTSIDDDSSDDEDKLSEAEKSRMREEAMRKLTMAERPRTASAIPQASQSKAEHKRASWKDKLGLPNHKSAALPTADSENMDSGTHTLAPGIDAPVSAVNAGERRVLVKYRSSSIKLPVTPTTRVKEIIYSAANCFSERVDPKSAIIVESFSPLGLERPLRRYEHVRDVLNSWSADHANALVIPDSPFAGATQRLELSAVLAAAQPKDAKFQLYHSSKPGKWDKRYITLRADGQVVLSKKSDAKEKDFVNICHMSDFDIYTPTARQISKSIRPPKKICFAIKSQQKSSIFISTENFVHFFATNDSMLAEGFHDAVHGWRSWYLVHVLGVGQKQAEAANANANANGTAKESSTHQRHVSTDSVSYQLGSFKPLIEFGRNIDPAIATAPEKTDSTSSTRDMFLRKKKARDHAPPPSSFPVNVPTLDTNTKPEPLSPTHDDDSPFSPDSLLGRTYSQRQTAQREREAKEAEETGPFLAQGLLKNLSPTNSEPPFSNPSSSSRQNSRSNTIRSHQEGGLSQSRSNSVRQKAKPLVDLTPTYREPPQHVRKGHGVKIDAGIPLVEAATGLEPVPGMPAIPSATTWRREETAARPTTASASAAAAAANESSSASISSRRRANTVKGQQQHHHHYPQNGYASVSDVAMPFMPNGLIALSSGNNNTANAQANSTSIGRGVATGDRHATRPLLDLNPHSQFVEGSLLRNIERNQ</sequence>
<evidence type="ECO:0000256" key="1">
    <source>
        <dbReference type="SAM" id="MobiDB-lite"/>
    </source>
</evidence>
<feature type="region of interest" description="Disordered" evidence="1">
    <location>
        <begin position="704"/>
        <end position="755"/>
    </location>
</feature>
<dbReference type="RefSeq" id="XP_020124666.1">
    <property type="nucleotide sequence ID" value="XM_020260295.1"/>
</dbReference>
<keyword evidence="3" id="KW-1185">Reference proteome</keyword>
<dbReference type="PANTHER" id="PTHR38700:SF1">
    <property type="entry name" value="PH DOMAIN-CONTAINING PROTEIN"/>
    <property type="match status" value="1"/>
</dbReference>
<gene>
    <name evidence="2" type="ORF">UA08_00484</name>
</gene>
<organism evidence="2 3">
    <name type="scientific">Talaromyces atroroseus</name>
    <dbReference type="NCBI Taxonomy" id="1441469"/>
    <lineage>
        <taxon>Eukaryota</taxon>
        <taxon>Fungi</taxon>
        <taxon>Dikarya</taxon>
        <taxon>Ascomycota</taxon>
        <taxon>Pezizomycotina</taxon>
        <taxon>Eurotiomycetes</taxon>
        <taxon>Eurotiomycetidae</taxon>
        <taxon>Eurotiales</taxon>
        <taxon>Trichocomaceae</taxon>
        <taxon>Talaromyces</taxon>
        <taxon>Talaromyces sect. Trachyspermi</taxon>
    </lineage>
</organism>
<feature type="compositionally biased region" description="Basic and acidic residues" evidence="1">
    <location>
        <begin position="581"/>
        <end position="591"/>
    </location>
</feature>
<feature type="region of interest" description="Disordered" evidence="1">
    <location>
        <begin position="507"/>
        <end position="671"/>
    </location>
</feature>
<dbReference type="PANTHER" id="PTHR38700">
    <property type="entry name" value="YALI0E22418P"/>
    <property type="match status" value="1"/>
</dbReference>
<feature type="compositionally biased region" description="Basic and acidic residues" evidence="1">
    <location>
        <begin position="139"/>
        <end position="162"/>
    </location>
</feature>
<feature type="compositionally biased region" description="Polar residues" evidence="1">
    <location>
        <begin position="637"/>
        <end position="647"/>
    </location>
</feature>
<protein>
    <submittedName>
        <fullName evidence="2">Uncharacterized protein</fullName>
    </submittedName>
</protein>
<feature type="compositionally biased region" description="Acidic residues" evidence="1">
    <location>
        <begin position="128"/>
        <end position="138"/>
    </location>
</feature>
<feature type="region of interest" description="Disordered" evidence="1">
    <location>
        <begin position="1"/>
        <end position="209"/>
    </location>
</feature>
<dbReference type="Gene3D" id="3.10.20.90">
    <property type="entry name" value="Phosphatidylinositol 3-kinase Catalytic Subunit, Chain A, domain 1"/>
    <property type="match status" value="1"/>
</dbReference>
<dbReference type="Proteomes" id="UP000214365">
    <property type="component" value="Unassembled WGS sequence"/>
</dbReference>
<feature type="region of interest" description="Disordered" evidence="1">
    <location>
        <begin position="461"/>
        <end position="482"/>
    </location>
</feature>
<feature type="compositionally biased region" description="Polar residues" evidence="1">
    <location>
        <begin position="91"/>
        <end position="126"/>
    </location>
</feature>
<dbReference type="Gene3D" id="2.30.29.30">
    <property type="entry name" value="Pleckstrin-homology domain (PH domain)/Phosphotyrosine-binding domain (PTB)"/>
    <property type="match status" value="1"/>
</dbReference>
<dbReference type="EMBL" id="LFMY01000001">
    <property type="protein sequence ID" value="OKL64545.1"/>
    <property type="molecule type" value="Genomic_DNA"/>
</dbReference>
<evidence type="ECO:0000313" key="3">
    <source>
        <dbReference type="Proteomes" id="UP000214365"/>
    </source>
</evidence>
<feature type="compositionally biased region" description="Low complexity" evidence="1">
    <location>
        <begin position="710"/>
        <end position="733"/>
    </location>
</feature>
<dbReference type="STRING" id="1441469.A0A225BCA4"/>
<feature type="compositionally biased region" description="Polar residues" evidence="1">
    <location>
        <begin position="1"/>
        <end position="17"/>
    </location>
</feature>
<evidence type="ECO:0000313" key="2">
    <source>
        <dbReference type="EMBL" id="OKL64545.1"/>
    </source>
</evidence>
<feature type="compositionally biased region" description="Low complexity" evidence="1">
    <location>
        <begin position="606"/>
        <end position="631"/>
    </location>
</feature>
<feature type="compositionally biased region" description="Polar residues" evidence="1">
    <location>
        <begin position="200"/>
        <end position="209"/>
    </location>
</feature>
<dbReference type="SUPFAM" id="SSF54236">
    <property type="entry name" value="Ubiquitin-like"/>
    <property type="match status" value="1"/>
</dbReference>